<comment type="caution">
    <text evidence="2">The sequence shown here is derived from an EMBL/GenBank/DDBJ whole genome shotgun (WGS) entry which is preliminary data.</text>
</comment>
<evidence type="ECO:0000313" key="2">
    <source>
        <dbReference type="EMBL" id="MQN78820.1"/>
    </source>
</evidence>
<dbReference type="EMBL" id="VZBZ01000154">
    <property type="protein sequence ID" value="MQN78820.1"/>
    <property type="molecule type" value="Genomic_DNA"/>
</dbReference>
<accession>A0AA90V8J7</accession>
<dbReference type="InterPro" id="IPR033410">
    <property type="entry name" value="DUF5119"/>
</dbReference>
<evidence type="ECO:0000313" key="3">
    <source>
        <dbReference type="Proteomes" id="UP000423156"/>
    </source>
</evidence>
<dbReference type="AlphaFoldDB" id="A0AA90V8J7"/>
<protein>
    <submittedName>
        <fullName evidence="2">DUF5119 domain-containing protein</fullName>
    </submittedName>
</protein>
<name>A0AA90V8J7_9BACT</name>
<proteinExistence type="predicted"/>
<dbReference type="Pfam" id="PF17145">
    <property type="entry name" value="DUF5119"/>
    <property type="match status" value="1"/>
</dbReference>
<dbReference type="Proteomes" id="UP000423156">
    <property type="component" value="Unassembled WGS sequence"/>
</dbReference>
<sequence length="330" mass="36987">MKRCKRCIELFLYCWLLIISLTSCVYDDYSSCPPKDGRRLVRINVDWRLFDKEVPTGMTVMVFPWSGGAPHTALTNDITHADFSLEPGKYHVLVFNQSTTEFGTLDFLGMDSYETARAVVLHTTSRWYSRGDNELIGVEPEWLASDKLDEFDVSGDYSEATLTPRNVLSHIQVNVKVPNIGYLYSARGSLTGISEGFLLGQGKPLQSKVTYLLESWTKTIDENDATQGTLKTSFKCFGLPETAHLDAENNKLSFSALLIDKKTQVDYQFAVGDKFKKDDNSSELGYFASLHVDVELPKPLPEVEPSEGSSGGFDVTIQDWGKPEDIDMEL</sequence>
<dbReference type="PROSITE" id="PS51257">
    <property type="entry name" value="PROKAR_LIPOPROTEIN"/>
    <property type="match status" value="1"/>
</dbReference>
<feature type="compositionally biased region" description="Basic and acidic residues" evidence="1">
    <location>
        <begin position="321"/>
        <end position="330"/>
    </location>
</feature>
<feature type="region of interest" description="Disordered" evidence="1">
    <location>
        <begin position="300"/>
        <end position="330"/>
    </location>
</feature>
<reference evidence="3" key="1">
    <citation type="submission" date="2019-09" db="EMBL/GenBank/DDBJ databases">
        <title>Distinct polysaccharide growth profiles of human intestinal Prevotella copri isolates.</title>
        <authorList>
            <person name="Fehlner-Peach H."/>
            <person name="Magnabosco C."/>
            <person name="Raghavan V."/>
            <person name="Scher J.U."/>
            <person name="Tett A."/>
            <person name="Cox L.M."/>
            <person name="Gottsegen C."/>
            <person name="Watters A."/>
            <person name="Wiltshire- Gordon J.D."/>
            <person name="Segata N."/>
            <person name="Bonneau R."/>
            <person name="Littman D.R."/>
        </authorList>
    </citation>
    <scope>NUCLEOTIDE SEQUENCE [LARGE SCALE GENOMIC DNA]</scope>
    <source>
        <strain evidence="3">BU41712</strain>
    </source>
</reference>
<evidence type="ECO:0000256" key="1">
    <source>
        <dbReference type="SAM" id="MobiDB-lite"/>
    </source>
</evidence>
<organism evidence="2 3">
    <name type="scientific">Segatella copri</name>
    <dbReference type="NCBI Taxonomy" id="165179"/>
    <lineage>
        <taxon>Bacteria</taxon>
        <taxon>Pseudomonadati</taxon>
        <taxon>Bacteroidota</taxon>
        <taxon>Bacteroidia</taxon>
        <taxon>Bacteroidales</taxon>
        <taxon>Prevotellaceae</taxon>
        <taxon>Segatella</taxon>
    </lineage>
</organism>
<gene>
    <name evidence="2" type="ORF">F7D71_13335</name>
</gene>